<dbReference type="EMBL" id="JAYMYS010000005">
    <property type="protein sequence ID" value="KAK7393314.1"/>
    <property type="molecule type" value="Genomic_DNA"/>
</dbReference>
<keyword evidence="1" id="KW-0732">Signal</keyword>
<reference evidence="2 3" key="1">
    <citation type="submission" date="2024-01" db="EMBL/GenBank/DDBJ databases">
        <title>The genomes of 5 underutilized Papilionoideae crops provide insights into root nodulation and disease resistanc.</title>
        <authorList>
            <person name="Jiang F."/>
        </authorList>
    </citation>
    <scope>NUCLEOTIDE SEQUENCE [LARGE SCALE GENOMIC DNA]</scope>
    <source>
        <strain evidence="2">DUOXIRENSHENG_FW03</strain>
        <tissue evidence="2">Leaves</tissue>
    </source>
</reference>
<protein>
    <recommendedName>
        <fullName evidence="4">Glycine-rich protein</fullName>
    </recommendedName>
</protein>
<sequence>MAKWCILVVFALAVVASARNIPNDGGLQDQKNFLGYGFSGVGSNGLPFAGIGSGFDGGMGGPSGIGGLGGLGGPSGLGGLGGPANGDGPNLPIP</sequence>
<dbReference type="AlphaFoldDB" id="A0AAN9SDD3"/>
<gene>
    <name evidence="2" type="ORF">VNO78_21866</name>
</gene>
<dbReference type="PANTHER" id="PTHR34463">
    <property type="entry name" value="GLYCINE-RICH PROTEIN"/>
    <property type="match status" value="1"/>
</dbReference>
<evidence type="ECO:0000313" key="2">
    <source>
        <dbReference type="EMBL" id="KAK7393314.1"/>
    </source>
</evidence>
<evidence type="ECO:0008006" key="4">
    <source>
        <dbReference type="Google" id="ProtNLM"/>
    </source>
</evidence>
<dbReference type="PANTHER" id="PTHR34463:SF11">
    <property type="entry name" value="GLYCINE-RICH PROTEIN LIKE"/>
    <property type="match status" value="1"/>
</dbReference>
<feature type="chain" id="PRO_5042941070" description="Glycine-rich protein" evidence="1">
    <location>
        <begin position="19"/>
        <end position="94"/>
    </location>
</feature>
<evidence type="ECO:0000313" key="3">
    <source>
        <dbReference type="Proteomes" id="UP001386955"/>
    </source>
</evidence>
<evidence type="ECO:0000256" key="1">
    <source>
        <dbReference type="SAM" id="SignalP"/>
    </source>
</evidence>
<accession>A0AAN9SDD3</accession>
<feature type="signal peptide" evidence="1">
    <location>
        <begin position="1"/>
        <end position="18"/>
    </location>
</feature>
<comment type="caution">
    <text evidence="2">The sequence shown here is derived from an EMBL/GenBank/DDBJ whole genome shotgun (WGS) entry which is preliminary data.</text>
</comment>
<keyword evidence="3" id="KW-1185">Reference proteome</keyword>
<dbReference type="Proteomes" id="UP001386955">
    <property type="component" value="Unassembled WGS sequence"/>
</dbReference>
<proteinExistence type="predicted"/>
<organism evidence="2 3">
    <name type="scientific">Psophocarpus tetragonolobus</name>
    <name type="common">Winged bean</name>
    <name type="synonym">Dolichos tetragonolobus</name>
    <dbReference type="NCBI Taxonomy" id="3891"/>
    <lineage>
        <taxon>Eukaryota</taxon>
        <taxon>Viridiplantae</taxon>
        <taxon>Streptophyta</taxon>
        <taxon>Embryophyta</taxon>
        <taxon>Tracheophyta</taxon>
        <taxon>Spermatophyta</taxon>
        <taxon>Magnoliopsida</taxon>
        <taxon>eudicotyledons</taxon>
        <taxon>Gunneridae</taxon>
        <taxon>Pentapetalae</taxon>
        <taxon>rosids</taxon>
        <taxon>fabids</taxon>
        <taxon>Fabales</taxon>
        <taxon>Fabaceae</taxon>
        <taxon>Papilionoideae</taxon>
        <taxon>50 kb inversion clade</taxon>
        <taxon>NPAAA clade</taxon>
        <taxon>indigoferoid/millettioid clade</taxon>
        <taxon>Phaseoleae</taxon>
        <taxon>Psophocarpus</taxon>
    </lineage>
</organism>
<name>A0AAN9SDD3_PSOTE</name>